<gene>
    <name evidence="2" type="ORF">D3Y57_17525</name>
</gene>
<evidence type="ECO:0000313" key="3">
    <source>
        <dbReference type="Proteomes" id="UP000276254"/>
    </source>
</evidence>
<reference evidence="2 3" key="1">
    <citation type="submission" date="2018-09" db="EMBL/GenBank/DDBJ databases">
        <title>Sphingomonas peninsula sp. nov., isolated from fildes peninsula, Antarctic soil.</title>
        <authorList>
            <person name="Yingchao G."/>
        </authorList>
    </citation>
    <scope>NUCLEOTIDE SEQUENCE [LARGE SCALE GENOMIC DNA]</scope>
    <source>
        <strain evidence="2 3">YZ-8</strain>
    </source>
</reference>
<keyword evidence="2" id="KW-0808">Transferase</keyword>
<dbReference type="GO" id="GO:0016747">
    <property type="term" value="F:acyltransferase activity, transferring groups other than amino-acyl groups"/>
    <property type="evidence" value="ECO:0007669"/>
    <property type="project" value="InterPro"/>
</dbReference>
<dbReference type="RefSeq" id="WP_121154668.1">
    <property type="nucleotide sequence ID" value="NZ_CP032829.1"/>
</dbReference>
<feature type="domain" description="N-acetyltransferase" evidence="1">
    <location>
        <begin position="2"/>
        <end position="165"/>
    </location>
</feature>
<dbReference type="OrthoDB" id="5459937at2"/>
<sequence>MITLRAATPDDAAAIVAIYAPYVVTNAVSFESSPPKSEEMRDRITEAGDLYPWIVGVDDESGLVLGYAFAKPFRAGSAYRFAVETACYVSGELESQSLRRNLYQSLLATLTQQNFTQAISTLTMPNDKLIQLHETIGFRRAGVYREITFKNGQWIDVGLWQRSLTEPNTPPDEPVLFSAVGVVRG</sequence>
<organism evidence="2 3">
    <name type="scientific">Sphingomonas paeninsulae</name>
    <dbReference type="NCBI Taxonomy" id="2319844"/>
    <lineage>
        <taxon>Bacteria</taxon>
        <taxon>Pseudomonadati</taxon>
        <taxon>Pseudomonadota</taxon>
        <taxon>Alphaproteobacteria</taxon>
        <taxon>Sphingomonadales</taxon>
        <taxon>Sphingomonadaceae</taxon>
        <taxon>Sphingomonas</taxon>
    </lineage>
</organism>
<dbReference type="SUPFAM" id="SSF55729">
    <property type="entry name" value="Acyl-CoA N-acyltransferases (Nat)"/>
    <property type="match status" value="1"/>
</dbReference>
<protein>
    <submittedName>
        <fullName evidence="2">N-acetyltransferase family protein</fullName>
    </submittedName>
</protein>
<keyword evidence="3" id="KW-1185">Reference proteome</keyword>
<name>A0A494TNH5_SPHPE</name>
<dbReference type="Proteomes" id="UP000276254">
    <property type="component" value="Chromosome"/>
</dbReference>
<dbReference type="Pfam" id="PF13420">
    <property type="entry name" value="Acetyltransf_4"/>
    <property type="match status" value="1"/>
</dbReference>
<dbReference type="EMBL" id="CP032829">
    <property type="protein sequence ID" value="AYJ87401.1"/>
    <property type="molecule type" value="Genomic_DNA"/>
</dbReference>
<proteinExistence type="predicted"/>
<accession>A0A494TNH5</accession>
<dbReference type="PROSITE" id="PS51186">
    <property type="entry name" value="GNAT"/>
    <property type="match status" value="1"/>
</dbReference>
<dbReference type="Gene3D" id="3.40.630.30">
    <property type="match status" value="1"/>
</dbReference>
<evidence type="ECO:0000313" key="2">
    <source>
        <dbReference type="EMBL" id="AYJ87401.1"/>
    </source>
</evidence>
<evidence type="ECO:0000259" key="1">
    <source>
        <dbReference type="PROSITE" id="PS51186"/>
    </source>
</evidence>
<dbReference type="KEGG" id="spha:D3Y57_17525"/>
<dbReference type="InterPro" id="IPR016181">
    <property type="entry name" value="Acyl_CoA_acyltransferase"/>
</dbReference>
<dbReference type="InterPro" id="IPR000182">
    <property type="entry name" value="GNAT_dom"/>
</dbReference>
<dbReference type="AlphaFoldDB" id="A0A494TNH5"/>